<dbReference type="Pfam" id="PF08238">
    <property type="entry name" value="Sel1"/>
    <property type="match status" value="3"/>
</dbReference>
<gene>
    <name evidence="1" type="ORF">SAMN02927914_05940</name>
</gene>
<dbReference type="EMBL" id="FMXM01000027">
    <property type="protein sequence ID" value="SDA97667.1"/>
    <property type="molecule type" value="Genomic_DNA"/>
</dbReference>
<evidence type="ECO:0000313" key="1">
    <source>
        <dbReference type="EMBL" id="SDA97667.1"/>
    </source>
</evidence>
<dbReference type="PANTHER" id="PTHR11102:SF160">
    <property type="entry name" value="ERAD-ASSOCIATED E3 UBIQUITIN-PROTEIN LIGASE COMPONENT HRD3"/>
    <property type="match status" value="1"/>
</dbReference>
<dbReference type="InterPro" id="IPR011990">
    <property type="entry name" value="TPR-like_helical_dom_sf"/>
</dbReference>
<dbReference type="AlphaFoldDB" id="A0A1G5ZSW8"/>
<name>A0A1G5ZSW8_9HYPH</name>
<dbReference type="InterPro" id="IPR050767">
    <property type="entry name" value="Sel1_AlgK"/>
</dbReference>
<protein>
    <submittedName>
        <fullName evidence="1">Sel1 repeat-containing protein</fullName>
    </submittedName>
</protein>
<proteinExistence type="predicted"/>
<reference evidence="1 2" key="1">
    <citation type="submission" date="2016-10" db="EMBL/GenBank/DDBJ databases">
        <authorList>
            <person name="de Groot N.N."/>
        </authorList>
    </citation>
    <scope>NUCLEOTIDE SEQUENCE [LARGE SCALE GENOMIC DNA]</scope>
    <source>
        <strain evidence="1 2">CGMCC 1.12097</strain>
    </source>
</reference>
<dbReference type="InterPro" id="IPR006597">
    <property type="entry name" value="Sel1-like"/>
</dbReference>
<accession>A0A1G5ZSW8</accession>
<dbReference type="RefSeq" id="WP_167365299.1">
    <property type="nucleotide sequence ID" value="NZ_FMXM01000027.1"/>
</dbReference>
<dbReference type="Proteomes" id="UP000198588">
    <property type="component" value="Unassembled WGS sequence"/>
</dbReference>
<dbReference type="PANTHER" id="PTHR11102">
    <property type="entry name" value="SEL-1-LIKE PROTEIN"/>
    <property type="match status" value="1"/>
</dbReference>
<evidence type="ECO:0000313" key="2">
    <source>
        <dbReference type="Proteomes" id="UP000198588"/>
    </source>
</evidence>
<dbReference type="SMART" id="SM00671">
    <property type="entry name" value="SEL1"/>
    <property type="match status" value="3"/>
</dbReference>
<sequence>MPRNLPGSHLATRIFGAAARWGPVVPGFSQRGQLGFALLERESGWESETGWERPPRARDRTHGFLMWARPDEVDGSVPNSIAQLTSFAKKWIGAGGISVVQLSGKTRLTLKRLPGATLKRGRAERDDSLGTQCVRYDLEFDERNNKLFSGKVVTYETIGFLCLDLLHPDQVIDLSFSEWFVKNEPPGVSLMKSLEPEADAFVRSLWIDRPGDVATVERYTAAADAGSVQALFGLALHFQLNGQFADAAKGFRVAADKGHPGAQNNLAAMYAEGKGGLLRDAALAAHWFRLSAEQGVPEAQYRLAGLYFSGDGVEKDAAEGMKWLRRAADQGLPMAQISFGKRCQEGDGVQWNPVRAYIWLKLGLWRATDADERKLAEELLKKLTLALTPNQVVYAERRAAAWRPGQE</sequence>
<dbReference type="Gene3D" id="1.25.40.10">
    <property type="entry name" value="Tetratricopeptide repeat domain"/>
    <property type="match status" value="1"/>
</dbReference>
<dbReference type="SUPFAM" id="SSF81901">
    <property type="entry name" value="HCP-like"/>
    <property type="match status" value="1"/>
</dbReference>
<dbReference type="STRING" id="1165689.SAMN02927914_05940"/>
<organism evidence="1 2">
    <name type="scientific">Mesorhizobium qingshengii</name>
    <dbReference type="NCBI Taxonomy" id="1165689"/>
    <lineage>
        <taxon>Bacteria</taxon>
        <taxon>Pseudomonadati</taxon>
        <taxon>Pseudomonadota</taxon>
        <taxon>Alphaproteobacteria</taxon>
        <taxon>Hyphomicrobiales</taxon>
        <taxon>Phyllobacteriaceae</taxon>
        <taxon>Mesorhizobium</taxon>
    </lineage>
</organism>